<keyword evidence="11" id="KW-1185">Reference proteome</keyword>
<sequence length="159" mass="17538">MGVSSSGKSSIGKALADRLGWRFADGDDFHPPANVEKQRAGQPLTDEDRWPWLQSIADEIDRVTAEGGKLVVACSALKRVYRELLVHGRHDIRIVYLDGSKELIAMRMAARKNHFMPSSLLDSQFKTLEVPGTDERVIAVSIDDDIVGIVDAIAKQLPT</sequence>
<evidence type="ECO:0000256" key="5">
    <source>
        <dbReference type="ARBA" id="ARBA00022741"/>
    </source>
</evidence>
<comment type="pathway">
    <text evidence="1">Carbohydrate acid metabolism.</text>
</comment>
<dbReference type="InterPro" id="IPR006001">
    <property type="entry name" value="Therm_gnt_kin"/>
</dbReference>
<keyword evidence="6 9" id="KW-0418">Kinase</keyword>
<name>A0ABX8AHB6_9BRAD</name>
<dbReference type="EC" id="2.7.1.12" evidence="3 9"/>
<dbReference type="EMBL" id="CP036498">
    <property type="protein sequence ID" value="QUS42326.1"/>
    <property type="molecule type" value="Genomic_DNA"/>
</dbReference>
<dbReference type="Gene3D" id="3.40.50.300">
    <property type="entry name" value="P-loop containing nucleotide triphosphate hydrolases"/>
    <property type="match status" value="1"/>
</dbReference>
<dbReference type="PANTHER" id="PTHR43442:SF3">
    <property type="entry name" value="GLUCONOKINASE-RELATED"/>
    <property type="match status" value="1"/>
</dbReference>
<comment type="similarity">
    <text evidence="2 9">Belongs to the gluconokinase GntK/GntV family.</text>
</comment>
<evidence type="ECO:0000256" key="7">
    <source>
        <dbReference type="ARBA" id="ARBA00022840"/>
    </source>
</evidence>
<dbReference type="InterPro" id="IPR027417">
    <property type="entry name" value="P-loop_NTPase"/>
</dbReference>
<protein>
    <recommendedName>
        <fullName evidence="3 9">Gluconokinase</fullName>
        <ecNumber evidence="3 9">2.7.1.12</ecNumber>
    </recommendedName>
</protein>
<evidence type="ECO:0000313" key="11">
    <source>
        <dbReference type="Proteomes" id="UP000682843"/>
    </source>
</evidence>
<reference evidence="10 11" key="1">
    <citation type="submission" date="2019-02" db="EMBL/GenBank/DDBJ databases">
        <title>Emended description of the genus Rhodopseudomonas and description of Rhodopseudomonas albus sp. nov., a non-phototrophic, heavy-metal-tolerant bacterium isolated from garden soil.</title>
        <authorList>
            <person name="Bao Z."/>
            <person name="Cao W.W."/>
            <person name="Sato Y."/>
            <person name="Nishizawa T."/>
            <person name="Zhao J."/>
            <person name="Guo Y."/>
            <person name="Ohta H."/>
        </authorList>
    </citation>
    <scope>NUCLEOTIDE SEQUENCE [LARGE SCALE GENOMIC DNA]</scope>
    <source>
        <strain evidence="10 11">SK50-23</strain>
    </source>
</reference>
<keyword evidence="5 9" id="KW-0547">Nucleotide-binding</keyword>
<evidence type="ECO:0000256" key="3">
    <source>
        <dbReference type="ARBA" id="ARBA00012054"/>
    </source>
</evidence>
<dbReference type="Proteomes" id="UP000682843">
    <property type="component" value="Chromosome"/>
</dbReference>
<dbReference type="NCBIfam" id="TIGR01313">
    <property type="entry name" value="therm_gnt_kin"/>
    <property type="match status" value="1"/>
</dbReference>
<proteinExistence type="inferred from homology"/>
<evidence type="ECO:0000256" key="6">
    <source>
        <dbReference type="ARBA" id="ARBA00022777"/>
    </source>
</evidence>
<dbReference type="SUPFAM" id="SSF52540">
    <property type="entry name" value="P-loop containing nucleoside triphosphate hydrolases"/>
    <property type="match status" value="1"/>
</dbReference>
<dbReference type="Pfam" id="PF01202">
    <property type="entry name" value="SKI"/>
    <property type="match status" value="1"/>
</dbReference>
<evidence type="ECO:0000256" key="2">
    <source>
        <dbReference type="ARBA" id="ARBA00008420"/>
    </source>
</evidence>
<dbReference type="PANTHER" id="PTHR43442">
    <property type="entry name" value="GLUCONOKINASE-RELATED"/>
    <property type="match status" value="1"/>
</dbReference>
<organism evidence="10 11">
    <name type="scientific">Tardiphaga alba</name>
    <dbReference type="NCBI Taxonomy" id="340268"/>
    <lineage>
        <taxon>Bacteria</taxon>
        <taxon>Pseudomonadati</taxon>
        <taxon>Pseudomonadota</taxon>
        <taxon>Alphaproteobacteria</taxon>
        <taxon>Hyphomicrobiales</taxon>
        <taxon>Nitrobacteraceae</taxon>
        <taxon>Tardiphaga</taxon>
    </lineage>
</organism>
<evidence type="ECO:0000256" key="8">
    <source>
        <dbReference type="ARBA" id="ARBA00048090"/>
    </source>
</evidence>
<keyword evidence="7 9" id="KW-0067">ATP-binding</keyword>
<keyword evidence="4 9" id="KW-0808">Transferase</keyword>
<evidence type="ECO:0000256" key="1">
    <source>
        <dbReference type="ARBA" id="ARBA00004761"/>
    </source>
</evidence>
<dbReference type="InterPro" id="IPR031322">
    <property type="entry name" value="Shikimate/glucono_kinase"/>
</dbReference>
<evidence type="ECO:0000313" key="10">
    <source>
        <dbReference type="EMBL" id="QUS42326.1"/>
    </source>
</evidence>
<accession>A0ABX8AHB6</accession>
<dbReference type="RefSeq" id="WP_211913570.1">
    <property type="nucleotide sequence ID" value="NZ_CP036498.1"/>
</dbReference>
<evidence type="ECO:0000256" key="4">
    <source>
        <dbReference type="ARBA" id="ARBA00022679"/>
    </source>
</evidence>
<comment type="catalytic activity">
    <reaction evidence="8 9">
        <text>D-gluconate + ATP = 6-phospho-D-gluconate + ADP + H(+)</text>
        <dbReference type="Rhea" id="RHEA:19433"/>
        <dbReference type="ChEBI" id="CHEBI:15378"/>
        <dbReference type="ChEBI" id="CHEBI:18391"/>
        <dbReference type="ChEBI" id="CHEBI:30616"/>
        <dbReference type="ChEBI" id="CHEBI:58759"/>
        <dbReference type="ChEBI" id="CHEBI:456216"/>
        <dbReference type="EC" id="2.7.1.12"/>
    </reaction>
</comment>
<gene>
    <name evidence="10" type="ORF">RPMA_08545</name>
</gene>
<dbReference type="CDD" id="cd02021">
    <property type="entry name" value="GntK"/>
    <property type="match status" value="1"/>
</dbReference>
<evidence type="ECO:0000256" key="9">
    <source>
        <dbReference type="RuleBase" id="RU363066"/>
    </source>
</evidence>